<sequence length="196" mass="21086">MWRRCCPVLDIKRYTLEAKLYVATLLTDALLLLAAAKALDSYAQQLRSANDYRTACYGAVLTAVVFALIAIMVGRACRAARGGGSGGGGSGSGRSDGEGDGGGRKIAINWHDLFRATHTGRIVSAVMTMISAMRMRDAWVAGNRGPDAPLTRVLTGMVFGFILSTAALTYLHASARKVYMEVGRLRRVAKGTRLWQ</sequence>
<feature type="region of interest" description="Disordered" evidence="1">
    <location>
        <begin position="81"/>
        <end position="100"/>
    </location>
</feature>
<feature type="transmembrane region" description="Helical" evidence="2">
    <location>
        <begin position="113"/>
        <end position="133"/>
    </location>
</feature>
<keyword evidence="2" id="KW-0472">Membrane</keyword>
<name>A0A835YZA5_9STRA</name>
<keyword evidence="4" id="KW-1185">Reference proteome</keyword>
<feature type="compositionally biased region" description="Gly residues" evidence="1">
    <location>
        <begin position="81"/>
        <end position="94"/>
    </location>
</feature>
<evidence type="ECO:0000313" key="4">
    <source>
        <dbReference type="Proteomes" id="UP000664859"/>
    </source>
</evidence>
<evidence type="ECO:0000256" key="2">
    <source>
        <dbReference type="SAM" id="Phobius"/>
    </source>
</evidence>
<proteinExistence type="predicted"/>
<evidence type="ECO:0000256" key="1">
    <source>
        <dbReference type="SAM" id="MobiDB-lite"/>
    </source>
</evidence>
<feature type="transmembrane region" description="Helical" evidence="2">
    <location>
        <begin position="52"/>
        <end position="73"/>
    </location>
</feature>
<organism evidence="3 4">
    <name type="scientific">Tribonema minus</name>
    <dbReference type="NCBI Taxonomy" id="303371"/>
    <lineage>
        <taxon>Eukaryota</taxon>
        <taxon>Sar</taxon>
        <taxon>Stramenopiles</taxon>
        <taxon>Ochrophyta</taxon>
        <taxon>PX clade</taxon>
        <taxon>Xanthophyceae</taxon>
        <taxon>Tribonematales</taxon>
        <taxon>Tribonemataceae</taxon>
        <taxon>Tribonema</taxon>
    </lineage>
</organism>
<dbReference type="Proteomes" id="UP000664859">
    <property type="component" value="Unassembled WGS sequence"/>
</dbReference>
<protein>
    <submittedName>
        <fullName evidence="3">Uncharacterized protein</fullName>
    </submittedName>
</protein>
<dbReference type="AlphaFoldDB" id="A0A835YZA5"/>
<keyword evidence="2" id="KW-1133">Transmembrane helix</keyword>
<comment type="caution">
    <text evidence="3">The sequence shown here is derived from an EMBL/GenBank/DDBJ whole genome shotgun (WGS) entry which is preliminary data.</text>
</comment>
<evidence type="ECO:0000313" key="3">
    <source>
        <dbReference type="EMBL" id="KAG5179884.1"/>
    </source>
</evidence>
<dbReference type="EMBL" id="JAFCMP010000445">
    <property type="protein sequence ID" value="KAG5179884.1"/>
    <property type="molecule type" value="Genomic_DNA"/>
</dbReference>
<reference evidence="3" key="1">
    <citation type="submission" date="2021-02" db="EMBL/GenBank/DDBJ databases">
        <title>First Annotated Genome of the Yellow-green Alga Tribonema minus.</title>
        <authorList>
            <person name="Mahan K.M."/>
        </authorList>
    </citation>
    <scope>NUCLEOTIDE SEQUENCE</scope>
    <source>
        <strain evidence="3">UTEX B ZZ1240</strain>
    </source>
</reference>
<gene>
    <name evidence="3" type="ORF">JKP88DRAFT_346829</name>
</gene>
<feature type="transmembrane region" description="Helical" evidence="2">
    <location>
        <begin position="153"/>
        <end position="171"/>
    </location>
</feature>
<keyword evidence="2" id="KW-0812">Transmembrane</keyword>
<accession>A0A835YZA5</accession>
<feature type="transmembrane region" description="Helical" evidence="2">
    <location>
        <begin position="20"/>
        <end position="40"/>
    </location>
</feature>